<name>A0ABP9B7F5_9SPHI</name>
<dbReference type="Proteomes" id="UP001501411">
    <property type="component" value="Unassembled WGS sequence"/>
</dbReference>
<evidence type="ECO:0008006" key="3">
    <source>
        <dbReference type="Google" id="ProtNLM"/>
    </source>
</evidence>
<protein>
    <recommendedName>
        <fullName evidence="3">Gluconate 2-dehydrogenase subunit 3 family protein</fullName>
    </recommendedName>
</protein>
<gene>
    <name evidence="1" type="ORF">GCM10023231_19020</name>
</gene>
<accession>A0ABP9B7F5</accession>
<reference evidence="2" key="1">
    <citation type="journal article" date="2019" name="Int. J. Syst. Evol. Microbiol.">
        <title>The Global Catalogue of Microorganisms (GCM) 10K type strain sequencing project: providing services to taxonomists for standard genome sequencing and annotation.</title>
        <authorList>
            <consortium name="The Broad Institute Genomics Platform"/>
            <consortium name="The Broad Institute Genome Sequencing Center for Infectious Disease"/>
            <person name="Wu L."/>
            <person name="Ma J."/>
        </authorList>
    </citation>
    <scope>NUCLEOTIDE SEQUENCE [LARGE SCALE GENOMIC DNA]</scope>
    <source>
        <strain evidence="2">JCM 18200</strain>
    </source>
</reference>
<evidence type="ECO:0000313" key="1">
    <source>
        <dbReference type="EMBL" id="GAA4791306.1"/>
    </source>
</evidence>
<organism evidence="1 2">
    <name type="scientific">Olivibacter ginsenosidimutans</name>
    <dbReference type="NCBI Taxonomy" id="1176537"/>
    <lineage>
        <taxon>Bacteria</taxon>
        <taxon>Pseudomonadati</taxon>
        <taxon>Bacteroidota</taxon>
        <taxon>Sphingobacteriia</taxon>
        <taxon>Sphingobacteriales</taxon>
        <taxon>Sphingobacteriaceae</taxon>
        <taxon>Olivibacter</taxon>
    </lineage>
</organism>
<evidence type="ECO:0000313" key="2">
    <source>
        <dbReference type="Proteomes" id="UP001501411"/>
    </source>
</evidence>
<sequence length="175" mass="20298">MHELKKRMWLGLLLLGLCGTSFGQKLDKAFRSFYTGFQRNVAAQRLDALQQVIYFPLQTMYWIDGMNSFSDEEKANGLIQADEFDQYADTIFNDQVRRLIPETDVSRIQQIDVEASGDYYKRLGRLIDKGTTLLELYCEYGGNSSVGDHYFGFVFGRVQGEYRVMAYYTSLRIKK</sequence>
<comment type="caution">
    <text evidence="1">The sequence shown here is derived from an EMBL/GenBank/DDBJ whole genome shotgun (WGS) entry which is preliminary data.</text>
</comment>
<proteinExistence type="predicted"/>
<keyword evidence="2" id="KW-1185">Reference proteome</keyword>
<dbReference type="EMBL" id="BAABIQ010000030">
    <property type="protein sequence ID" value="GAA4791306.1"/>
    <property type="molecule type" value="Genomic_DNA"/>
</dbReference>